<protein>
    <recommendedName>
        <fullName evidence="4">DUF131 domain-containing protein</fullName>
    </recommendedName>
</protein>
<gene>
    <name evidence="2" type="ORF">B9J98_03220</name>
</gene>
<evidence type="ECO:0000256" key="1">
    <source>
        <dbReference type="SAM" id="Phobius"/>
    </source>
</evidence>
<keyword evidence="1" id="KW-1133">Transmembrane helix</keyword>
<proteinExistence type="predicted"/>
<dbReference type="Proteomes" id="UP000244066">
    <property type="component" value="Unassembled WGS sequence"/>
</dbReference>
<name>A0A2R7Y615_9ARCH</name>
<evidence type="ECO:0000313" key="3">
    <source>
        <dbReference type="Proteomes" id="UP000244066"/>
    </source>
</evidence>
<dbReference type="AlphaFoldDB" id="A0A2R7Y615"/>
<organism evidence="2 3">
    <name type="scientific">Candidatus Terraquivivens tikiterensis</name>
    <dbReference type="NCBI Taxonomy" id="1980982"/>
    <lineage>
        <taxon>Archaea</taxon>
        <taxon>Nitrososphaerota</taxon>
        <taxon>Candidatus Wolframiiraptoraceae</taxon>
        <taxon>Candidatus Terraquivivens</taxon>
    </lineage>
</organism>
<comment type="caution">
    <text evidence="2">The sequence shown here is derived from an EMBL/GenBank/DDBJ whole genome shotgun (WGS) entry which is preliminary data.</text>
</comment>
<evidence type="ECO:0000313" key="2">
    <source>
        <dbReference type="EMBL" id="PUA32913.1"/>
    </source>
</evidence>
<feature type="transmembrane region" description="Helical" evidence="1">
    <location>
        <begin position="55"/>
        <end position="77"/>
    </location>
</feature>
<reference evidence="2 3" key="1">
    <citation type="submission" date="2017-04" db="EMBL/GenBank/DDBJ databases">
        <title>Draft Aigarchaeota genome from a New Zealand hot spring.</title>
        <authorList>
            <person name="Reysenbach A.-L."/>
            <person name="Donaho J.A."/>
            <person name="Gerhart J."/>
            <person name="Kelley J.F."/>
            <person name="Kouba K."/>
            <person name="Podar M."/>
            <person name="Stott M."/>
        </authorList>
    </citation>
    <scope>NUCLEOTIDE SEQUENCE [LARGE SCALE GENOMIC DNA]</scope>
    <source>
        <strain evidence="2">NZ13_MG1</strain>
    </source>
</reference>
<keyword evidence="1" id="KW-0472">Membrane</keyword>
<keyword evidence="1" id="KW-0812">Transmembrane</keyword>
<dbReference type="EMBL" id="NDWU01000006">
    <property type="protein sequence ID" value="PUA32913.1"/>
    <property type="molecule type" value="Genomic_DNA"/>
</dbReference>
<accession>A0A2R7Y615</accession>
<sequence length="81" mass="9004">MRTIMLLTVGIVLAFIAVFLILVSILPTPSADVKGGAFLLISPFPLVLTFDKPTFWLLLLLPILFILIPLILFLAWLRVLS</sequence>
<evidence type="ECO:0008006" key="4">
    <source>
        <dbReference type="Google" id="ProtNLM"/>
    </source>
</evidence>